<keyword evidence="9" id="KW-0472">Membrane</keyword>
<dbReference type="AlphaFoldDB" id="A0A431V6S3"/>
<comment type="caution">
    <text evidence="11">The sequence shown here is derived from an EMBL/GenBank/DDBJ whole genome shotgun (WGS) entry which is preliminary data.</text>
</comment>
<dbReference type="Proteomes" id="UP000267400">
    <property type="component" value="Unassembled WGS sequence"/>
</dbReference>
<dbReference type="EMBL" id="RXNS01000006">
    <property type="protein sequence ID" value="RTR05132.1"/>
    <property type="molecule type" value="Genomic_DNA"/>
</dbReference>
<accession>A0A431V6S3</accession>
<evidence type="ECO:0000256" key="6">
    <source>
        <dbReference type="ARBA" id="ARBA00022729"/>
    </source>
</evidence>
<evidence type="ECO:0000256" key="2">
    <source>
        <dbReference type="ARBA" id="ARBA00004418"/>
    </source>
</evidence>
<dbReference type="InterPro" id="IPR029044">
    <property type="entry name" value="Nucleotide-diphossugar_trans"/>
</dbReference>
<sequence length="769" mass="85373">MKLAVAAIVKNEADCLPEWLAYHRLVGASHFLIADNSSTDGTRELLAERAGRGELTLLDVPTAGRAPPQLGAYDRLLAACPQDIDVLAFIDADEFLLPMAEAGTSPSGEPSGPSLLPWLETRFADDSVGAVVLNWACFGSAGEVFREEGLVTERFTRRASMSFGPNRHYKSLVRPGWVAGFDNPHHVRLSRGRHVDARGDPLRFRQDREGRERRGLSEAVVWEGARVNHYIVKSVEEFLAGKSKRGSAAKAGYVKGRQYFERHDRNDEVCERAASLAPRLKAAMAAPGEASSPRARAPEWPLGVMRRLSRRVREAVGPTDAAPVHRWALDYPSDQREPWCLASGRVVQGWVLLPAEMAEAASRLRIVARWLPEHEVRHPLEIKRPDVIEAVLNERPEGHPQLHCGFRFTVPPRLAHFHLELLLEDRCWPLQEVRCQPAQADAAGSLKVIEGRSGWLFLDNDTNASVDQYRGRVHLTSRGLMAWQAYLSGLGRLAETVGCPWAMLVAPAKETVMGPRYHPQVQGQSQPIDQLLALPEAAGVVHPVAALQALGDDAFIRTDTHWTQRGAMAASVELAASLGLARPSVEPVFAGDRYRTRAMGGDLGNKLTPRQTCEAAMLRSFSHLKYRVYDNGLPNFGRLLVIEYPEALMEGTCLIFGSSSTSSMFHFLSRLFRRVIFIHSAGNLDPAVVEATRPDYLVVQTNARFLVQVPALDQSLSGMIRDKVARLSVAERERVDERRLMAEPSRLEAWGLAAWERTLEERLPARRNA</sequence>
<evidence type="ECO:0000313" key="12">
    <source>
        <dbReference type="Proteomes" id="UP000267400"/>
    </source>
</evidence>
<dbReference type="Gene3D" id="3.90.550.10">
    <property type="entry name" value="Spore Coat Polysaccharide Biosynthesis Protein SpsA, Chain A"/>
    <property type="match status" value="1"/>
</dbReference>
<proteinExistence type="predicted"/>
<feature type="domain" description="AlgX/AlgJ SGNH hydrolase-like" evidence="10">
    <location>
        <begin position="448"/>
        <end position="597"/>
    </location>
</feature>
<dbReference type="PANTHER" id="PTHR21461:SF69">
    <property type="entry name" value="GLYCOSYLTRANSFERASE FAMILY 92 PROTEIN"/>
    <property type="match status" value="1"/>
</dbReference>
<dbReference type="GO" id="GO:0042597">
    <property type="term" value="C:periplasmic space"/>
    <property type="evidence" value="ECO:0007669"/>
    <property type="project" value="UniProtKB-SubCell"/>
</dbReference>
<dbReference type="Pfam" id="PF13704">
    <property type="entry name" value="Glyco_tranf_2_4"/>
    <property type="match status" value="1"/>
</dbReference>
<evidence type="ECO:0000256" key="1">
    <source>
        <dbReference type="ARBA" id="ARBA00004167"/>
    </source>
</evidence>
<evidence type="ECO:0000313" key="11">
    <source>
        <dbReference type="EMBL" id="RTR05132.1"/>
    </source>
</evidence>
<reference evidence="11 12" key="1">
    <citation type="submission" date="2018-12" db="EMBL/GenBank/DDBJ databases">
        <authorList>
            <person name="Yu L."/>
        </authorList>
    </citation>
    <scope>NUCLEOTIDE SEQUENCE [LARGE SCALE GENOMIC DNA]</scope>
    <source>
        <strain evidence="11 12">11S</strain>
    </source>
</reference>
<protein>
    <submittedName>
        <fullName evidence="11">Glycosyltransferase</fullName>
    </submittedName>
</protein>
<dbReference type="GO" id="GO:0042121">
    <property type="term" value="P:alginic acid biosynthetic process"/>
    <property type="evidence" value="ECO:0007669"/>
    <property type="project" value="UniProtKB-UniPathway"/>
</dbReference>
<evidence type="ECO:0000256" key="8">
    <source>
        <dbReference type="ARBA" id="ARBA00022841"/>
    </source>
</evidence>
<dbReference type="RefSeq" id="WP_126483014.1">
    <property type="nucleotide sequence ID" value="NZ_RXNS01000006.1"/>
</dbReference>
<dbReference type="UniPathway" id="UPA00286"/>
<evidence type="ECO:0000259" key="10">
    <source>
        <dbReference type="Pfam" id="PF16822"/>
    </source>
</evidence>
<gene>
    <name evidence="11" type="ORF">EKG36_08440</name>
</gene>
<dbReference type="GO" id="GO:0016757">
    <property type="term" value="F:glycosyltransferase activity"/>
    <property type="evidence" value="ECO:0007669"/>
    <property type="project" value="TreeGrafter"/>
</dbReference>
<keyword evidence="4 11" id="KW-0808">Transferase</keyword>
<evidence type="ECO:0000256" key="9">
    <source>
        <dbReference type="ARBA" id="ARBA00022989"/>
    </source>
</evidence>
<organism evidence="11 12">
    <name type="scientific">Halomonas nitroreducens</name>
    <dbReference type="NCBI Taxonomy" id="447425"/>
    <lineage>
        <taxon>Bacteria</taxon>
        <taxon>Pseudomonadati</taxon>
        <taxon>Pseudomonadota</taxon>
        <taxon>Gammaproteobacteria</taxon>
        <taxon>Oceanospirillales</taxon>
        <taxon>Halomonadaceae</taxon>
        <taxon>Halomonas</taxon>
    </lineage>
</organism>
<keyword evidence="9" id="KW-1133">Transmembrane helix</keyword>
<keyword evidence="12" id="KW-1185">Reference proteome</keyword>
<comment type="pathway">
    <text evidence="3">Glycan biosynthesis; alginate biosynthesis.</text>
</comment>
<evidence type="ECO:0000256" key="5">
    <source>
        <dbReference type="ARBA" id="ARBA00022692"/>
    </source>
</evidence>
<evidence type="ECO:0000256" key="3">
    <source>
        <dbReference type="ARBA" id="ARBA00005182"/>
    </source>
</evidence>
<dbReference type="SUPFAM" id="SSF53448">
    <property type="entry name" value="Nucleotide-diphospho-sugar transferases"/>
    <property type="match status" value="1"/>
</dbReference>
<dbReference type="CDD" id="cd00761">
    <property type="entry name" value="Glyco_tranf_GTA_type"/>
    <property type="match status" value="1"/>
</dbReference>
<dbReference type="PANTHER" id="PTHR21461">
    <property type="entry name" value="GLYCOSYLTRANSFERASE FAMILY 92 PROTEIN"/>
    <property type="match status" value="1"/>
</dbReference>
<dbReference type="Pfam" id="PF16822">
    <property type="entry name" value="ALGX"/>
    <property type="match status" value="1"/>
</dbReference>
<name>A0A431V6S3_9GAMM</name>
<comment type="subcellular location">
    <subcellularLocation>
        <location evidence="1">Membrane</location>
        <topology evidence="1">Single-pass membrane protein</topology>
    </subcellularLocation>
    <subcellularLocation>
        <location evidence="2">Periplasm</location>
    </subcellularLocation>
</comment>
<keyword evidence="6" id="KW-0732">Signal</keyword>
<keyword evidence="7" id="KW-0574">Periplasm</keyword>
<dbReference type="InterPro" id="IPR031811">
    <property type="entry name" value="ALGX/ALGJ_SGNH-like"/>
</dbReference>
<evidence type="ECO:0000256" key="7">
    <source>
        <dbReference type="ARBA" id="ARBA00022764"/>
    </source>
</evidence>
<dbReference type="GO" id="GO:0005737">
    <property type="term" value="C:cytoplasm"/>
    <property type="evidence" value="ECO:0007669"/>
    <property type="project" value="TreeGrafter"/>
</dbReference>
<keyword evidence="8" id="KW-0016">Alginate biosynthesis</keyword>
<evidence type="ECO:0000256" key="4">
    <source>
        <dbReference type="ARBA" id="ARBA00022679"/>
    </source>
</evidence>
<keyword evidence="5" id="KW-0812">Transmembrane</keyword>
<dbReference type="OrthoDB" id="7981249at2"/>
<dbReference type="GO" id="GO:0016020">
    <property type="term" value="C:membrane"/>
    <property type="evidence" value="ECO:0007669"/>
    <property type="project" value="UniProtKB-SubCell"/>
</dbReference>